<dbReference type="Proteomes" id="UP000325315">
    <property type="component" value="Unassembled WGS sequence"/>
</dbReference>
<keyword evidence="1" id="KW-0808">Transferase</keyword>
<gene>
    <name evidence="1" type="ORF">EPI10_023594</name>
</gene>
<keyword evidence="1" id="KW-0548">Nucleotidyltransferase</keyword>
<dbReference type="EMBL" id="SMMG02000005">
    <property type="protein sequence ID" value="KAA3473192.1"/>
    <property type="molecule type" value="Genomic_DNA"/>
</dbReference>
<dbReference type="OrthoDB" id="1936608at2759"/>
<reference evidence="2" key="1">
    <citation type="journal article" date="2019" name="Plant Biotechnol. J.">
        <title>Genome sequencing of the Australian wild diploid species Gossypium australe highlights disease resistance and delayed gland morphogenesis.</title>
        <authorList>
            <person name="Cai Y."/>
            <person name="Cai X."/>
            <person name="Wang Q."/>
            <person name="Wang P."/>
            <person name="Zhang Y."/>
            <person name="Cai C."/>
            <person name="Xu Y."/>
            <person name="Wang K."/>
            <person name="Zhou Z."/>
            <person name="Wang C."/>
            <person name="Geng S."/>
            <person name="Li B."/>
            <person name="Dong Q."/>
            <person name="Hou Y."/>
            <person name="Wang H."/>
            <person name="Ai P."/>
            <person name="Liu Z."/>
            <person name="Yi F."/>
            <person name="Sun M."/>
            <person name="An G."/>
            <person name="Cheng J."/>
            <person name="Zhang Y."/>
            <person name="Shi Q."/>
            <person name="Xie Y."/>
            <person name="Shi X."/>
            <person name="Chang Y."/>
            <person name="Huang F."/>
            <person name="Chen Y."/>
            <person name="Hong S."/>
            <person name="Mi L."/>
            <person name="Sun Q."/>
            <person name="Zhang L."/>
            <person name="Zhou B."/>
            <person name="Peng R."/>
            <person name="Zhang X."/>
            <person name="Liu F."/>
        </authorList>
    </citation>
    <scope>NUCLEOTIDE SEQUENCE [LARGE SCALE GENOMIC DNA]</scope>
    <source>
        <strain evidence="2">cv. PA1801</strain>
    </source>
</reference>
<evidence type="ECO:0000313" key="1">
    <source>
        <dbReference type="EMBL" id="KAA3473192.1"/>
    </source>
</evidence>
<evidence type="ECO:0000313" key="2">
    <source>
        <dbReference type="Proteomes" id="UP000325315"/>
    </source>
</evidence>
<comment type="caution">
    <text evidence="1">The sequence shown here is derived from an EMBL/GenBank/DDBJ whole genome shotgun (WGS) entry which is preliminary data.</text>
</comment>
<keyword evidence="2" id="KW-1185">Reference proteome</keyword>
<dbReference type="PANTHER" id="PTHR33116:SF86">
    <property type="entry name" value="REVERSE TRANSCRIPTASE DOMAIN-CONTAINING PROTEIN"/>
    <property type="match status" value="1"/>
</dbReference>
<organism evidence="1 2">
    <name type="scientific">Gossypium australe</name>
    <dbReference type="NCBI Taxonomy" id="47621"/>
    <lineage>
        <taxon>Eukaryota</taxon>
        <taxon>Viridiplantae</taxon>
        <taxon>Streptophyta</taxon>
        <taxon>Embryophyta</taxon>
        <taxon>Tracheophyta</taxon>
        <taxon>Spermatophyta</taxon>
        <taxon>Magnoliopsida</taxon>
        <taxon>eudicotyledons</taxon>
        <taxon>Gunneridae</taxon>
        <taxon>Pentapetalae</taxon>
        <taxon>rosids</taxon>
        <taxon>malvids</taxon>
        <taxon>Malvales</taxon>
        <taxon>Malvaceae</taxon>
        <taxon>Malvoideae</taxon>
        <taxon>Gossypium</taxon>
    </lineage>
</organism>
<dbReference type="PANTHER" id="PTHR33116">
    <property type="entry name" value="REVERSE TRANSCRIPTASE ZINC-BINDING DOMAIN-CONTAINING PROTEIN-RELATED-RELATED"/>
    <property type="match status" value="1"/>
</dbReference>
<keyword evidence="1" id="KW-0695">RNA-directed DNA polymerase</keyword>
<accession>A0A5B6VW80</accession>
<proteinExistence type="predicted"/>
<dbReference type="GO" id="GO:0003964">
    <property type="term" value="F:RNA-directed DNA polymerase activity"/>
    <property type="evidence" value="ECO:0007669"/>
    <property type="project" value="UniProtKB-KW"/>
</dbReference>
<protein>
    <submittedName>
        <fullName evidence="1">Reverse transcriptase</fullName>
    </submittedName>
</protein>
<name>A0A5B6VW80_9ROSI</name>
<dbReference type="AlphaFoldDB" id="A0A5B6VW80"/>
<sequence>MKFPTNNDRKMGFVQAWVDTVMRCISTVSYFVNLNDKIGVPFYPLRGLRQGNPLSPFLFLICSEGLSSLMGLAIHEDFLKGATVGGARILKKVLKEYETHSGQCINFDKSTIIFSANTIASMRTQISSKLGMRCSTNPEKYLGLPNIVGRRKKYLKGRIKQDVNNWSTCFLSQDGKEVFIKAVTQAIPTYAMGCFLLPKSLCEEMESNMAQVWWQKTHEKHETGGMGFRSFTKFNIALLAKQGLRLLTNPNSLLA</sequence>